<dbReference type="EMBL" id="FOZP01000001">
    <property type="protein sequence ID" value="SFS30426.1"/>
    <property type="molecule type" value="Genomic_DNA"/>
</dbReference>
<dbReference type="AlphaFoldDB" id="A0A1I6NR15"/>
<gene>
    <name evidence="1" type="ORF">SAMN04488006_0435</name>
</gene>
<organism evidence="1 2">
    <name type="scientific">Lutibacter maritimus</name>
    <dbReference type="NCBI Taxonomy" id="593133"/>
    <lineage>
        <taxon>Bacteria</taxon>
        <taxon>Pseudomonadati</taxon>
        <taxon>Bacteroidota</taxon>
        <taxon>Flavobacteriia</taxon>
        <taxon>Flavobacteriales</taxon>
        <taxon>Flavobacteriaceae</taxon>
        <taxon>Lutibacter</taxon>
    </lineage>
</organism>
<dbReference type="RefSeq" id="WP_090222069.1">
    <property type="nucleotide sequence ID" value="NZ_FOZP01000001.1"/>
</dbReference>
<evidence type="ECO:0000313" key="1">
    <source>
        <dbReference type="EMBL" id="SFS30426.1"/>
    </source>
</evidence>
<name>A0A1I6NR15_9FLAO</name>
<dbReference type="STRING" id="593133.SAMN04488006_0435"/>
<evidence type="ECO:0000313" key="2">
    <source>
        <dbReference type="Proteomes" id="UP000199312"/>
    </source>
</evidence>
<reference evidence="2" key="1">
    <citation type="submission" date="2016-10" db="EMBL/GenBank/DDBJ databases">
        <authorList>
            <person name="Varghese N."/>
            <person name="Submissions S."/>
        </authorList>
    </citation>
    <scope>NUCLEOTIDE SEQUENCE [LARGE SCALE GENOMIC DNA]</scope>
    <source>
        <strain evidence="2">DSM 24450</strain>
    </source>
</reference>
<proteinExistence type="predicted"/>
<dbReference type="OrthoDB" id="1450992at2"/>
<dbReference type="Proteomes" id="UP000199312">
    <property type="component" value="Unassembled WGS sequence"/>
</dbReference>
<accession>A0A1I6NR15</accession>
<sequence length="75" mass="8904">MKKIDNIKNLFNDAAIQQDRNEFYEVVAKEFGLEVSSVRVGWFHRFEIPKKYKIQENLIVIMQNFIANKNAVMIK</sequence>
<protein>
    <submittedName>
        <fullName evidence="1">Uncharacterized protein</fullName>
    </submittedName>
</protein>
<keyword evidence="2" id="KW-1185">Reference proteome</keyword>